<dbReference type="EMBL" id="JBGMDY010000006">
    <property type="protein sequence ID" value="KAL2329589.1"/>
    <property type="molecule type" value="Genomic_DNA"/>
</dbReference>
<organism evidence="1 2">
    <name type="scientific">Flemingia macrophylla</name>
    <dbReference type="NCBI Taxonomy" id="520843"/>
    <lineage>
        <taxon>Eukaryota</taxon>
        <taxon>Viridiplantae</taxon>
        <taxon>Streptophyta</taxon>
        <taxon>Embryophyta</taxon>
        <taxon>Tracheophyta</taxon>
        <taxon>Spermatophyta</taxon>
        <taxon>Magnoliopsida</taxon>
        <taxon>eudicotyledons</taxon>
        <taxon>Gunneridae</taxon>
        <taxon>Pentapetalae</taxon>
        <taxon>rosids</taxon>
        <taxon>fabids</taxon>
        <taxon>Fabales</taxon>
        <taxon>Fabaceae</taxon>
        <taxon>Papilionoideae</taxon>
        <taxon>50 kb inversion clade</taxon>
        <taxon>NPAAA clade</taxon>
        <taxon>indigoferoid/millettioid clade</taxon>
        <taxon>Phaseoleae</taxon>
        <taxon>Flemingia</taxon>
    </lineage>
</organism>
<proteinExistence type="predicted"/>
<gene>
    <name evidence="1" type="ORF">Fmac_017170</name>
</gene>
<accession>A0ABD1M1E0</accession>
<evidence type="ECO:0000313" key="1">
    <source>
        <dbReference type="EMBL" id="KAL2329589.1"/>
    </source>
</evidence>
<comment type="caution">
    <text evidence="1">The sequence shown here is derived from an EMBL/GenBank/DDBJ whole genome shotgun (WGS) entry which is preliminary data.</text>
</comment>
<sequence>MKSAFGTNSSFSLSLLESSEASASSTTPTLFPLLFEATPLALLERLVDVPTCPSPLPTCFLL</sequence>
<reference evidence="1 2" key="1">
    <citation type="submission" date="2024-08" db="EMBL/GenBank/DDBJ databases">
        <title>Insights into the chromosomal genome structure of Flemingia macrophylla.</title>
        <authorList>
            <person name="Ding Y."/>
            <person name="Zhao Y."/>
            <person name="Bi W."/>
            <person name="Wu M."/>
            <person name="Zhao G."/>
            <person name="Gong Y."/>
            <person name="Li W."/>
            <person name="Zhang P."/>
        </authorList>
    </citation>
    <scope>NUCLEOTIDE SEQUENCE [LARGE SCALE GENOMIC DNA]</scope>
    <source>
        <strain evidence="1">DYQJB</strain>
        <tissue evidence="1">Leaf</tissue>
    </source>
</reference>
<keyword evidence="2" id="KW-1185">Reference proteome</keyword>
<evidence type="ECO:0000313" key="2">
    <source>
        <dbReference type="Proteomes" id="UP001603857"/>
    </source>
</evidence>
<protein>
    <submittedName>
        <fullName evidence="1">Uncharacterized protein</fullName>
    </submittedName>
</protein>
<dbReference type="Proteomes" id="UP001603857">
    <property type="component" value="Unassembled WGS sequence"/>
</dbReference>
<name>A0ABD1M1E0_9FABA</name>
<dbReference type="AlphaFoldDB" id="A0ABD1M1E0"/>